<sequence>MLTLEGTLGERTSGGSGDRLEATGAGDEARQGTFGRGARRATSRDGRDQRADAQRGAKGAGSERRKWTSGERAARVDDRRRGATWRGRLDAARTGTVAVARRRRETGSTERSEVGNQRRGGRRWTDQERTTEGGGSIAKREGWGEVSRHGGTGRDCGGKTAGDGGENDEGDGEV</sequence>
<dbReference type="Proteomes" id="UP000011659">
    <property type="component" value="Unassembled WGS sequence"/>
</dbReference>
<accession>M0JDT1</accession>
<gene>
    <name evidence="2" type="ORF">C436_21795</name>
</gene>
<feature type="compositionally biased region" description="Gly residues" evidence="1">
    <location>
        <begin position="153"/>
        <end position="164"/>
    </location>
</feature>
<feature type="compositionally biased region" description="Basic and acidic residues" evidence="1">
    <location>
        <begin position="42"/>
        <end position="91"/>
    </location>
</feature>
<proteinExistence type="predicted"/>
<evidence type="ECO:0000313" key="2">
    <source>
        <dbReference type="EMBL" id="EMA06174.1"/>
    </source>
</evidence>
<feature type="compositionally biased region" description="Basic and acidic residues" evidence="1">
    <location>
        <begin position="138"/>
        <end position="148"/>
    </location>
</feature>
<keyword evidence="3" id="KW-1185">Reference proteome</keyword>
<protein>
    <submittedName>
        <fullName evidence="2">Uncharacterized protein</fullName>
    </submittedName>
</protein>
<name>M0JDT1_9EURY</name>
<comment type="caution">
    <text evidence="2">The sequence shown here is derived from an EMBL/GenBank/DDBJ whole genome shotgun (WGS) entry which is preliminary data.</text>
</comment>
<evidence type="ECO:0000256" key="1">
    <source>
        <dbReference type="SAM" id="MobiDB-lite"/>
    </source>
</evidence>
<feature type="region of interest" description="Disordered" evidence="1">
    <location>
        <begin position="1"/>
        <end position="174"/>
    </location>
</feature>
<dbReference type="AlphaFoldDB" id="M0JDT1"/>
<organism evidence="2 3">
    <name type="scientific">Haloarcula marismortui ATCC 33800</name>
    <dbReference type="NCBI Taxonomy" id="662476"/>
    <lineage>
        <taxon>Archaea</taxon>
        <taxon>Methanobacteriati</taxon>
        <taxon>Methanobacteriota</taxon>
        <taxon>Stenosarchaea group</taxon>
        <taxon>Halobacteria</taxon>
        <taxon>Halobacteriales</taxon>
        <taxon>Haloarculaceae</taxon>
        <taxon>Haloarcula</taxon>
    </lineage>
</organism>
<dbReference type="EMBL" id="AOLR01000080">
    <property type="protein sequence ID" value="EMA06174.1"/>
    <property type="molecule type" value="Genomic_DNA"/>
</dbReference>
<reference evidence="2 3" key="1">
    <citation type="journal article" date="2014" name="PLoS Genet.">
        <title>Phylogenetically driven sequencing of extremely halophilic archaea reveals strategies for static and dynamic osmo-response.</title>
        <authorList>
            <person name="Becker E.A."/>
            <person name="Seitzer P.M."/>
            <person name="Tritt A."/>
            <person name="Larsen D."/>
            <person name="Krusor M."/>
            <person name="Yao A.I."/>
            <person name="Wu D."/>
            <person name="Madern D."/>
            <person name="Eisen J.A."/>
            <person name="Darling A.E."/>
            <person name="Facciotti M.T."/>
        </authorList>
    </citation>
    <scope>NUCLEOTIDE SEQUENCE [LARGE SCALE GENOMIC DNA]</scope>
    <source>
        <strain evidence="2 3">ATCC 33800</strain>
    </source>
</reference>
<evidence type="ECO:0000313" key="3">
    <source>
        <dbReference type="Proteomes" id="UP000011659"/>
    </source>
</evidence>
<feature type="compositionally biased region" description="Acidic residues" evidence="1">
    <location>
        <begin position="165"/>
        <end position="174"/>
    </location>
</feature>